<reference evidence="1 2" key="1">
    <citation type="journal article" date="2022" name="Plant J.">
        <title>Chromosome-level genome of Camellia lanceoleosa provides a valuable resource for understanding genome evolution and self-incompatibility.</title>
        <authorList>
            <person name="Gong W."/>
            <person name="Xiao S."/>
            <person name="Wang L."/>
            <person name="Liao Z."/>
            <person name="Chang Y."/>
            <person name="Mo W."/>
            <person name="Hu G."/>
            <person name="Li W."/>
            <person name="Zhao G."/>
            <person name="Zhu H."/>
            <person name="Hu X."/>
            <person name="Ji K."/>
            <person name="Xiang X."/>
            <person name="Song Q."/>
            <person name="Yuan D."/>
            <person name="Jin S."/>
            <person name="Zhang L."/>
        </authorList>
    </citation>
    <scope>NUCLEOTIDE SEQUENCE [LARGE SCALE GENOMIC DNA]</scope>
    <source>
        <strain evidence="1">SQ_2022a</strain>
    </source>
</reference>
<proteinExistence type="predicted"/>
<keyword evidence="2" id="KW-1185">Reference proteome</keyword>
<dbReference type="EMBL" id="CM045770">
    <property type="protein sequence ID" value="KAI7992797.1"/>
    <property type="molecule type" value="Genomic_DNA"/>
</dbReference>
<gene>
    <name evidence="1" type="ORF">LOK49_LG12G01621</name>
</gene>
<protein>
    <submittedName>
        <fullName evidence="1">Pentatricopeptide repeat-containing protein</fullName>
    </submittedName>
</protein>
<comment type="caution">
    <text evidence="1">The sequence shown here is derived from an EMBL/GenBank/DDBJ whole genome shotgun (WGS) entry which is preliminary data.</text>
</comment>
<organism evidence="1 2">
    <name type="scientific">Camellia lanceoleosa</name>
    <dbReference type="NCBI Taxonomy" id="1840588"/>
    <lineage>
        <taxon>Eukaryota</taxon>
        <taxon>Viridiplantae</taxon>
        <taxon>Streptophyta</taxon>
        <taxon>Embryophyta</taxon>
        <taxon>Tracheophyta</taxon>
        <taxon>Spermatophyta</taxon>
        <taxon>Magnoliopsida</taxon>
        <taxon>eudicotyledons</taxon>
        <taxon>Gunneridae</taxon>
        <taxon>Pentapetalae</taxon>
        <taxon>asterids</taxon>
        <taxon>Ericales</taxon>
        <taxon>Theaceae</taxon>
        <taxon>Camellia</taxon>
    </lineage>
</organism>
<name>A0ACC0FXL0_9ERIC</name>
<evidence type="ECO:0000313" key="1">
    <source>
        <dbReference type="EMBL" id="KAI7992797.1"/>
    </source>
</evidence>
<accession>A0ACC0FXL0</accession>
<dbReference type="Proteomes" id="UP001060215">
    <property type="component" value="Chromosome 13"/>
</dbReference>
<evidence type="ECO:0000313" key="2">
    <source>
        <dbReference type="Proteomes" id="UP001060215"/>
    </source>
</evidence>
<sequence>MSALMKLFVLCSEAWLGFRGLRWWRCLAYRWHVALLLLFGSRLGRGGWLLCSAGGWLLCSTTNNKPTSDPTVSWTYSISRHSRNGRLAEAAADFTRMRVSGVDPNHITFMTLLSACADFPSRSLCFGKSVHGYVRKFGLDRNNIKVGTAVVDMYSKCGLVDLARLSFDEMGVKNRVSWNTMIDGYMRNGRI</sequence>